<protein>
    <submittedName>
        <fullName evidence="1">Uncharacterized protein</fullName>
    </submittedName>
</protein>
<reference evidence="1 2" key="1">
    <citation type="journal article" date="2009" name="Nature">
        <title>Evolution of pathogenicity and sexual reproduction in eight Candida genomes.</title>
        <authorList>
            <person name="Butler G."/>
            <person name="Rasmussen M.D."/>
            <person name="Lin M.F."/>
            <person name="Santos M.A."/>
            <person name="Sakthikumar S."/>
            <person name="Munro C.A."/>
            <person name="Rheinbay E."/>
            <person name="Grabherr M."/>
            <person name="Forche A."/>
            <person name="Reedy J.L."/>
            <person name="Agrafioti I."/>
            <person name="Arnaud M.B."/>
            <person name="Bates S."/>
            <person name="Brown A.J."/>
            <person name="Brunke S."/>
            <person name="Costanzo M.C."/>
            <person name="Fitzpatrick D.A."/>
            <person name="de Groot P.W."/>
            <person name="Harris D."/>
            <person name="Hoyer L.L."/>
            <person name="Hube B."/>
            <person name="Klis F.M."/>
            <person name="Kodira C."/>
            <person name="Lennard N."/>
            <person name="Logue M.E."/>
            <person name="Martin R."/>
            <person name="Neiman A.M."/>
            <person name="Nikolaou E."/>
            <person name="Quail M.A."/>
            <person name="Quinn J."/>
            <person name="Santos M.C."/>
            <person name="Schmitzberger F.F."/>
            <person name="Sherlock G."/>
            <person name="Shah P."/>
            <person name="Silverstein K.A."/>
            <person name="Skrzypek M.S."/>
            <person name="Soll D."/>
            <person name="Staggs R."/>
            <person name="Stansfield I."/>
            <person name="Stumpf M.P."/>
            <person name="Sudbery P.E."/>
            <person name="Srikantha T."/>
            <person name="Zeng Q."/>
            <person name="Berman J."/>
            <person name="Berriman M."/>
            <person name="Heitman J."/>
            <person name="Gow N.A."/>
            <person name="Lorenz M.C."/>
            <person name="Birren B.W."/>
            <person name="Kellis M."/>
            <person name="Cuomo C.A."/>
        </authorList>
    </citation>
    <scope>NUCLEOTIDE SEQUENCE [LARGE SCALE GENOMIC DNA]</scope>
    <source>
        <strain evidence="1 2">ATCC 42720</strain>
    </source>
</reference>
<dbReference type="HOGENOM" id="CLU_1562727_0_0_1"/>
<dbReference type="AlphaFoldDB" id="C4XXM7"/>
<sequence>MLDKIKCSTETALAKVIFELDQLSASQRRCRSSWTIFNVGTLQQCRQQIQQGSGDFGVQTASVQVREIHFHNSVLVFGKRLAQGFRSFNTNGVSAKVNFGDFFFGQKILEVGLNVGCGIELDLLSSNGIRGFGSYPDIDIDRRHYGAFARERRNFMAATMCRSPTSGVGGP</sequence>
<dbReference type="VEuPathDB" id="FungiDB:CLUG_00699"/>
<dbReference type="InParanoid" id="C4XXM7"/>
<organism evidence="1 2">
    <name type="scientific">Clavispora lusitaniae (strain ATCC 42720)</name>
    <name type="common">Yeast</name>
    <name type="synonym">Candida lusitaniae</name>
    <dbReference type="NCBI Taxonomy" id="306902"/>
    <lineage>
        <taxon>Eukaryota</taxon>
        <taxon>Fungi</taxon>
        <taxon>Dikarya</taxon>
        <taxon>Ascomycota</taxon>
        <taxon>Saccharomycotina</taxon>
        <taxon>Pichiomycetes</taxon>
        <taxon>Metschnikowiaceae</taxon>
        <taxon>Clavispora</taxon>
    </lineage>
</organism>
<evidence type="ECO:0000313" key="1">
    <source>
        <dbReference type="EMBL" id="EEQ36576.1"/>
    </source>
</evidence>
<dbReference type="EMBL" id="CH408076">
    <property type="protein sequence ID" value="EEQ36576.1"/>
    <property type="molecule type" value="Genomic_DNA"/>
</dbReference>
<evidence type="ECO:0000313" key="2">
    <source>
        <dbReference type="Proteomes" id="UP000007703"/>
    </source>
</evidence>
<name>C4XXM7_CLAL4</name>
<proteinExistence type="predicted"/>
<dbReference type="KEGG" id="clu:CLUG_00699"/>
<gene>
    <name evidence="1" type="ORF">CLUG_00699</name>
</gene>
<dbReference type="Proteomes" id="UP000007703">
    <property type="component" value="Unassembled WGS sequence"/>
</dbReference>
<accession>C4XXM7</accession>